<dbReference type="InterPro" id="IPR007005">
    <property type="entry name" value="XAP5"/>
</dbReference>
<evidence type="ECO:0000259" key="2">
    <source>
        <dbReference type="Pfam" id="PF04921"/>
    </source>
</evidence>
<dbReference type="InterPro" id="IPR048337">
    <property type="entry name" value="FAM50A/XAP5_C"/>
</dbReference>
<organism evidence="3 4">
    <name type="scientific">Prymnesium parvum</name>
    <name type="common">Toxic golden alga</name>
    <dbReference type="NCBI Taxonomy" id="97485"/>
    <lineage>
        <taxon>Eukaryota</taxon>
        <taxon>Haptista</taxon>
        <taxon>Haptophyta</taxon>
        <taxon>Prymnesiophyceae</taxon>
        <taxon>Prymnesiales</taxon>
        <taxon>Prymnesiaceae</taxon>
        <taxon>Prymnesium</taxon>
    </lineage>
</organism>
<accession>A0AB34K1X6</accession>
<dbReference type="EMBL" id="JBGBPQ010000003">
    <property type="protein sequence ID" value="KAL1527247.1"/>
    <property type="molecule type" value="Genomic_DNA"/>
</dbReference>
<feature type="region of interest" description="Disordered" evidence="1">
    <location>
        <begin position="1"/>
        <end position="21"/>
    </location>
</feature>
<proteinExistence type="predicted"/>
<reference evidence="3 4" key="1">
    <citation type="journal article" date="2024" name="Science">
        <title>Giant polyketide synthase enzymes in the biosynthesis of giant marine polyether toxins.</title>
        <authorList>
            <person name="Fallon T.R."/>
            <person name="Shende V.V."/>
            <person name="Wierzbicki I.H."/>
            <person name="Pendleton A.L."/>
            <person name="Watervoot N.F."/>
            <person name="Auber R.P."/>
            <person name="Gonzalez D.J."/>
            <person name="Wisecaver J.H."/>
            <person name="Moore B.S."/>
        </authorList>
    </citation>
    <scope>NUCLEOTIDE SEQUENCE [LARGE SCALE GENOMIC DNA]</scope>
    <source>
        <strain evidence="3 4">12B1</strain>
    </source>
</reference>
<evidence type="ECO:0000313" key="3">
    <source>
        <dbReference type="EMBL" id="KAL1527247.1"/>
    </source>
</evidence>
<keyword evidence="4" id="KW-1185">Reference proteome</keyword>
<dbReference type="Proteomes" id="UP001515480">
    <property type="component" value="Unassembled WGS sequence"/>
</dbReference>
<feature type="compositionally biased region" description="Acidic residues" evidence="1">
    <location>
        <begin position="65"/>
        <end position="74"/>
    </location>
</feature>
<dbReference type="AlphaFoldDB" id="A0AB34K1X6"/>
<name>A0AB34K1X6_PRYPA</name>
<gene>
    <name evidence="3" type="ORF">AB1Y20_015923</name>
</gene>
<dbReference type="GO" id="GO:0006325">
    <property type="term" value="P:chromatin organization"/>
    <property type="evidence" value="ECO:0007669"/>
    <property type="project" value="TreeGrafter"/>
</dbReference>
<dbReference type="GO" id="GO:0005634">
    <property type="term" value="C:nucleus"/>
    <property type="evidence" value="ECO:0007669"/>
    <property type="project" value="InterPro"/>
</dbReference>
<evidence type="ECO:0000313" key="4">
    <source>
        <dbReference type="Proteomes" id="UP001515480"/>
    </source>
</evidence>
<protein>
    <recommendedName>
        <fullName evidence="2">FAM50A/XAP5 C-terminal domain-containing protein</fullName>
    </recommendedName>
</protein>
<feature type="region of interest" description="Disordered" evidence="1">
    <location>
        <begin position="42"/>
        <end position="103"/>
    </location>
</feature>
<evidence type="ECO:0000256" key="1">
    <source>
        <dbReference type="SAM" id="MobiDB-lite"/>
    </source>
</evidence>
<dbReference type="PANTHER" id="PTHR12722:SF0">
    <property type="entry name" value="PROTEIN FAM50A"/>
    <property type="match status" value="1"/>
</dbReference>
<sequence length="292" mass="33288">MDFHSAKDDTSSKLAAATVGLMTKEEFARRREEIEEQAEAASRAAAAGKKKKKKKAVASTLSFAGDEEEEEGEEAVVKKPKLGKNPNVNTDFLPDQEREEEERRKREELARAWKEEQDAIKAEMLAVTYSYHDPSGRDGTKGHRNTAEVPKGFTIEQFLNKCREQVKELRGCGADQLIYVKEDLIMPHSMTFYELIVKKARGKSGPLFSFDVHDDLRMVNDVRIEKDESHPGKVMLRHAYERNKEKFPYSRFEVYDPSKKWESYTTHGRETYGEGNDSAMGAFGVRRVESAP</sequence>
<feature type="compositionally biased region" description="Basic and acidic residues" evidence="1">
    <location>
        <begin position="1"/>
        <end position="11"/>
    </location>
</feature>
<feature type="domain" description="FAM50A/XAP5 C-terminal" evidence="2">
    <location>
        <begin position="124"/>
        <end position="265"/>
    </location>
</feature>
<dbReference type="Pfam" id="PF04921">
    <property type="entry name" value="XAP5"/>
    <property type="match status" value="1"/>
</dbReference>
<comment type="caution">
    <text evidence="3">The sequence shown here is derived from an EMBL/GenBank/DDBJ whole genome shotgun (WGS) entry which is preliminary data.</text>
</comment>
<dbReference type="PANTHER" id="PTHR12722">
    <property type="entry name" value="XAP-5 PROTEIN-RELATED"/>
    <property type="match status" value="1"/>
</dbReference>